<dbReference type="Gene3D" id="3.40.50.1820">
    <property type="entry name" value="alpha/beta hydrolase"/>
    <property type="match status" value="1"/>
</dbReference>
<dbReference type="Pfam" id="PF12697">
    <property type="entry name" value="Abhydrolase_6"/>
    <property type="match status" value="1"/>
</dbReference>
<keyword evidence="4" id="KW-1185">Reference proteome</keyword>
<evidence type="ECO:0000313" key="4">
    <source>
        <dbReference type="Proteomes" id="UP001172101"/>
    </source>
</evidence>
<protein>
    <submittedName>
        <fullName evidence="3">Abhydrolase domain-containing protein 12B</fullName>
    </submittedName>
</protein>
<name>A0AA40E4B5_9PEZI</name>
<evidence type="ECO:0000256" key="1">
    <source>
        <dbReference type="SAM" id="MobiDB-lite"/>
    </source>
</evidence>
<evidence type="ECO:0000313" key="3">
    <source>
        <dbReference type="EMBL" id="KAK0723531.1"/>
    </source>
</evidence>
<feature type="region of interest" description="Disordered" evidence="1">
    <location>
        <begin position="1"/>
        <end position="85"/>
    </location>
</feature>
<dbReference type="AlphaFoldDB" id="A0AA40E4B5"/>
<dbReference type="SUPFAM" id="SSF53474">
    <property type="entry name" value="alpha/beta-Hydrolases"/>
    <property type="match status" value="1"/>
</dbReference>
<feature type="compositionally biased region" description="Polar residues" evidence="1">
    <location>
        <begin position="19"/>
        <end position="33"/>
    </location>
</feature>
<dbReference type="GeneID" id="85327109"/>
<dbReference type="EMBL" id="JAUIRO010000003">
    <property type="protein sequence ID" value="KAK0723531.1"/>
    <property type="molecule type" value="Genomic_DNA"/>
</dbReference>
<dbReference type="PANTHER" id="PTHR12277">
    <property type="entry name" value="ALPHA/BETA HYDROLASE DOMAIN-CONTAINING PROTEIN"/>
    <property type="match status" value="1"/>
</dbReference>
<accession>A0AA40E4B5</accession>
<feature type="compositionally biased region" description="Basic residues" evidence="1">
    <location>
        <begin position="37"/>
        <end position="49"/>
    </location>
</feature>
<feature type="compositionally biased region" description="Basic and acidic residues" evidence="1">
    <location>
        <begin position="50"/>
        <end position="72"/>
    </location>
</feature>
<gene>
    <name evidence="3" type="ORF">B0T26DRAFT_740393</name>
</gene>
<comment type="caution">
    <text evidence="3">The sequence shown here is derived from an EMBL/GenBank/DDBJ whole genome shotgun (WGS) entry which is preliminary data.</text>
</comment>
<dbReference type="RefSeq" id="XP_060299455.1">
    <property type="nucleotide sequence ID" value="XM_060443839.1"/>
</dbReference>
<dbReference type="InterPro" id="IPR029058">
    <property type="entry name" value="AB_hydrolase_fold"/>
</dbReference>
<evidence type="ECO:0000259" key="2">
    <source>
        <dbReference type="Pfam" id="PF12697"/>
    </source>
</evidence>
<sequence length="460" mass="50760">MDQNSQGRGSCVGVRASASRPSFTARALSNSGSRLGCRTRRNSQRQRPSRTHEAIKQARDAPQHLLERRGEGKVPAGDVHPGKQQRRRARAVLLGANQVIYLNSVTLTWFRDVNIPEQWGFLRNQVTPFVLPTPDGEQLHAWHVLPLGLYQQHEGRLTREPAGLAHDISQRTCFKLLKDDPDSLLVLYFHGAAGTLGSGWRPPSYRAMSAASPGRIHTIAIDYRGFGSSSGRPSEAGLLTDALALANFALREAGIPPSRIVLFAQSLGTAVAISLAHHFATQPDTILFAGLVLVAPFGNVELLTASYRVAGTIPLLSPLARFPRLMAFFNTFVRDKWPSTDRLAALVRHVEHLPPGGRDAARYHVTVIHAEDDYDIPWSHSENLFWHAVNATSPVGTTRAELDRHRADAGQLLGHAGRVVDWRAPRGHMREIILRYGLHDRIMAYPVVSLAVLRAFQSKA</sequence>
<dbReference type="InterPro" id="IPR000073">
    <property type="entry name" value="AB_hydrolase_1"/>
</dbReference>
<reference evidence="3" key="1">
    <citation type="submission" date="2023-06" db="EMBL/GenBank/DDBJ databases">
        <title>Genome-scale phylogeny and comparative genomics of the fungal order Sordariales.</title>
        <authorList>
            <consortium name="Lawrence Berkeley National Laboratory"/>
            <person name="Hensen N."/>
            <person name="Bonometti L."/>
            <person name="Westerberg I."/>
            <person name="Brannstrom I.O."/>
            <person name="Guillou S."/>
            <person name="Cros-Aarteil S."/>
            <person name="Calhoun S."/>
            <person name="Haridas S."/>
            <person name="Kuo A."/>
            <person name="Mondo S."/>
            <person name="Pangilinan J."/>
            <person name="Riley R."/>
            <person name="LaButti K."/>
            <person name="Andreopoulos B."/>
            <person name="Lipzen A."/>
            <person name="Chen C."/>
            <person name="Yanf M."/>
            <person name="Daum C."/>
            <person name="Ng V."/>
            <person name="Clum A."/>
            <person name="Steindorff A."/>
            <person name="Ohm R."/>
            <person name="Martin F."/>
            <person name="Silar P."/>
            <person name="Natvig D."/>
            <person name="Lalanne C."/>
            <person name="Gautier V."/>
            <person name="Ament-velasquez S.L."/>
            <person name="Kruys A."/>
            <person name="Hutchinson M.I."/>
            <person name="Powell A.J."/>
            <person name="Barry K."/>
            <person name="Miller A.N."/>
            <person name="Grigoriev I.V."/>
            <person name="Debuchy R."/>
            <person name="Gladieux P."/>
            <person name="Thoren M.H."/>
            <person name="Johannesson H."/>
        </authorList>
    </citation>
    <scope>NUCLEOTIDE SEQUENCE</scope>
    <source>
        <strain evidence="3">SMH2392-1A</strain>
    </source>
</reference>
<dbReference type="PANTHER" id="PTHR12277:SF81">
    <property type="entry name" value="PROTEIN ABHD13"/>
    <property type="match status" value="1"/>
</dbReference>
<dbReference type="Proteomes" id="UP001172101">
    <property type="component" value="Unassembled WGS sequence"/>
</dbReference>
<organism evidence="3 4">
    <name type="scientific">Lasiosphaeria miniovina</name>
    <dbReference type="NCBI Taxonomy" id="1954250"/>
    <lineage>
        <taxon>Eukaryota</taxon>
        <taxon>Fungi</taxon>
        <taxon>Dikarya</taxon>
        <taxon>Ascomycota</taxon>
        <taxon>Pezizomycotina</taxon>
        <taxon>Sordariomycetes</taxon>
        <taxon>Sordariomycetidae</taxon>
        <taxon>Sordariales</taxon>
        <taxon>Lasiosphaeriaceae</taxon>
        <taxon>Lasiosphaeria</taxon>
    </lineage>
</organism>
<feature type="domain" description="AB hydrolase-1" evidence="2">
    <location>
        <begin position="186"/>
        <end position="379"/>
    </location>
</feature>
<proteinExistence type="predicted"/>